<name>A0AAU8A4W4_9BURK</name>
<dbReference type="EMBL" id="CP099959">
    <property type="protein sequence ID" value="XCC58656.1"/>
    <property type="molecule type" value="Genomic_DNA"/>
</dbReference>
<reference evidence="7" key="1">
    <citation type="submission" date="2022-06" db="EMBL/GenBank/DDBJ databases">
        <title>New Polynucleobacter species.</title>
        <authorList>
            <person name="Hahn M.W."/>
        </authorList>
    </citation>
    <scope>NUCLEOTIDE SEQUENCE</scope>
    <source>
        <strain evidence="7">UK-FUSCHL-C3</strain>
    </source>
</reference>
<dbReference type="PROSITE" id="PS51186">
    <property type="entry name" value="GNAT"/>
    <property type="match status" value="1"/>
</dbReference>
<evidence type="ECO:0000256" key="2">
    <source>
        <dbReference type="ARBA" id="ARBA00022649"/>
    </source>
</evidence>
<keyword evidence="2" id="KW-1277">Toxin-antitoxin system</keyword>
<sequence>MPLDRYIREQASQDIRRRVSACFMALNSHRQLLAYYTLASASVLLDQLPSAIQKKLPRYAAVPAVRMGRLAVDKSHRQKGLGSALLADALTRACRSEITAFALIVDAKDHEAIQFYRHHGFMSLSHQGQSLFLPLASASGLVHSKRVGS</sequence>
<dbReference type="Gene3D" id="3.40.630.30">
    <property type="match status" value="1"/>
</dbReference>
<evidence type="ECO:0000256" key="1">
    <source>
        <dbReference type="ARBA" id="ARBA00022491"/>
    </source>
</evidence>
<protein>
    <submittedName>
        <fullName evidence="7">GNAT family N-acetyltransferase</fullName>
    </submittedName>
</protein>
<organism evidence="7">
    <name type="scientific">Polynucleobacter sp. UK-FUSCHL-C3</name>
    <dbReference type="NCBI Taxonomy" id="2955208"/>
    <lineage>
        <taxon>Bacteria</taxon>
        <taxon>Pseudomonadati</taxon>
        <taxon>Pseudomonadota</taxon>
        <taxon>Betaproteobacteria</taxon>
        <taxon>Burkholderiales</taxon>
        <taxon>Burkholderiaceae</taxon>
        <taxon>Polynucleobacter</taxon>
    </lineage>
</organism>
<dbReference type="SUPFAM" id="SSF55729">
    <property type="entry name" value="Acyl-CoA N-acyltransferases (Nat)"/>
    <property type="match status" value="1"/>
</dbReference>
<evidence type="ECO:0000259" key="6">
    <source>
        <dbReference type="PROSITE" id="PS51186"/>
    </source>
</evidence>
<dbReference type="PANTHER" id="PTHR36449:SF1">
    <property type="entry name" value="ACETYLTRANSFERASE"/>
    <property type="match status" value="1"/>
</dbReference>
<dbReference type="InterPro" id="IPR016181">
    <property type="entry name" value="Acyl_CoA_acyltransferase"/>
</dbReference>
<dbReference type="CDD" id="cd04301">
    <property type="entry name" value="NAT_SF"/>
    <property type="match status" value="1"/>
</dbReference>
<dbReference type="InterPro" id="IPR000182">
    <property type="entry name" value="GNAT_dom"/>
</dbReference>
<evidence type="ECO:0000256" key="3">
    <source>
        <dbReference type="ARBA" id="ARBA00022679"/>
    </source>
</evidence>
<proteinExistence type="predicted"/>
<evidence type="ECO:0000313" key="7">
    <source>
        <dbReference type="EMBL" id="XCC58656.1"/>
    </source>
</evidence>
<feature type="domain" description="N-acetyltransferase" evidence="6">
    <location>
        <begin position="1"/>
        <end position="148"/>
    </location>
</feature>
<evidence type="ECO:0000256" key="5">
    <source>
        <dbReference type="ARBA" id="ARBA00049880"/>
    </source>
</evidence>
<gene>
    <name evidence="7" type="ORF">NKE59_07045</name>
</gene>
<keyword evidence="4" id="KW-0012">Acyltransferase</keyword>
<dbReference type="PANTHER" id="PTHR36449">
    <property type="entry name" value="ACETYLTRANSFERASE-RELATED"/>
    <property type="match status" value="1"/>
</dbReference>
<keyword evidence="1" id="KW-0678">Repressor</keyword>
<dbReference type="RefSeq" id="WP_353439929.1">
    <property type="nucleotide sequence ID" value="NZ_CP099959.1"/>
</dbReference>
<dbReference type="AlphaFoldDB" id="A0AAU8A4W4"/>
<comment type="catalytic activity">
    <reaction evidence="5">
        <text>glycyl-tRNA(Gly) + acetyl-CoA = N-acetylglycyl-tRNA(Gly) + CoA + H(+)</text>
        <dbReference type="Rhea" id="RHEA:81867"/>
        <dbReference type="Rhea" id="RHEA-COMP:9683"/>
        <dbReference type="Rhea" id="RHEA-COMP:19766"/>
        <dbReference type="ChEBI" id="CHEBI:15378"/>
        <dbReference type="ChEBI" id="CHEBI:57287"/>
        <dbReference type="ChEBI" id="CHEBI:57288"/>
        <dbReference type="ChEBI" id="CHEBI:78522"/>
        <dbReference type="ChEBI" id="CHEBI:232036"/>
    </reaction>
</comment>
<keyword evidence="3" id="KW-0808">Transferase</keyword>
<accession>A0AAU8A4W4</accession>
<dbReference type="GO" id="GO:0016747">
    <property type="term" value="F:acyltransferase activity, transferring groups other than amino-acyl groups"/>
    <property type="evidence" value="ECO:0007669"/>
    <property type="project" value="InterPro"/>
</dbReference>
<evidence type="ECO:0000256" key="4">
    <source>
        <dbReference type="ARBA" id="ARBA00023315"/>
    </source>
</evidence>
<dbReference type="Pfam" id="PF13508">
    <property type="entry name" value="Acetyltransf_7"/>
    <property type="match status" value="1"/>
</dbReference>